<dbReference type="OrthoDB" id="273345at2759"/>
<comment type="caution">
    <text evidence="3">The sequence shown here is derived from an EMBL/GenBank/DDBJ whole genome shotgun (WGS) entry which is preliminary data.</text>
</comment>
<keyword evidence="3" id="KW-0489">Methyltransferase</keyword>
<proteinExistence type="predicted"/>
<dbReference type="AlphaFoldDB" id="A0A2P7YGI2"/>
<reference evidence="3 4" key="1">
    <citation type="submission" date="2017-05" db="EMBL/GenBank/DDBJ databases">
        <title>Draft genome sequence of Elsinoe australis.</title>
        <authorList>
            <person name="Cheng Q."/>
        </authorList>
    </citation>
    <scope>NUCLEOTIDE SEQUENCE [LARGE SCALE GENOMIC DNA]</scope>
    <source>
        <strain evidence="3 4">NL1</strain>
    </source>
</reference>
<protein>
    <submittedName>
        <fullName evidence="3">25S rRNA (Uridine-N(3))-methyltransferase</fullName>
    </submittedName>
</protein>
<keyword evidence="4" id="KW-1185">Reference proteome</keyword>
<feature type="compositionally biased region" description="Polar residues" evidence="1">
    <location>
        <begin position="7"/>
        <end position="17"/>
    </location>
</feature>
<gene>
    <name evidence="3" type="ORF">B9Z65_1653</name>
</gene>
<dbReference type="PANTHER" id="PTHR11538:SF26">
    <property type="entry name" value="FERREDOXIN-FOLD ANTICODON-BINDING DOMAIN-CONTAINING PROTEIN 1"/>
    <property type="match status" value="1"/>
</dbReference>
<dbReference type="Proteomes" id="UP000243723">
    <property type="component" value="Unassembled WGS sequence"/>
</dbReference>
<feature type="region of interest" description="Disordered" evidence="1">
    <location>
        <begin position="253"/>
        <end position="302"/>
    </location>
</feature>
<feature type="domain" description="25S rRNA (uridine-N(3))-methyltransferase BMT5-like" evidence="2">
    <location>
        <begin position="64"/>
        <end position="229"/>
    </location>
</feature>
<keyword evidence="3" id="KW-0808">Transferase</keyword>
<dbReference type="EMBL" id="NHZQ01000445">
    <property type="protein sequence ID" value="PSK35070.1"/>
    <property type="molecule type" value="Genomic_DNA"/>
</dbReference>
<accession>A0A2P7YGI2</accession>
<dbReference type="STRING" id="40998.A0A2P7YGI2"/>
<feature type="region of interest" description="Disordered" evidence="1">
    <location>
        <begin position="1"/>
        <end position="49"/>
    </location>
</feature>
<dbReference type="InterPro" id="IPR019446">
    <property type="entry name" value="BMT5-like"/>
</dbReference>
<organism evidence="3 4">
    <name type="scientific">Elsinoe australis</name>
    <dbReference type="NCBI Taxonomy" id="40998"/>
    <lineage>
        <taxon>Eukaryota</taxon>
        <taxon>Fungi</taxon>
        <taxon>Dikarya</taxon>
        <taxon>Ascomycota</taxon>
        <taxon>Pezizomycotina</taxon>
        <taxon>Dothideomycetes</taxon>
        <taxon>Dothideomycetidae</taxon>
        <taxon>Myriangiales</taxon>
        <taxon>Elsinoaceae</taxon>
        <taxon>Elsinoe</taxon>
    </lineage>
</organism>
<evidence type="ECO:0000259" key="2">
    <source>
        <dbReference type="Pfam" id="PF10354"/>
    </source>
</evidence>
<feature type="compositionally biased region" description="Basic and acidic residues" evidence="1">
    <location>
        <begin position="253"/>
        <end position="267"/>
    </location>
</feature>
<dbReference type="Pfam" id="PF10354">
    <property type="entry name" value="BMT5-like"/>
    <property type="match status" value="1"/>
</dbReference>
<sequence>MGKRGSGPTSSGANTTVLVKRKPQKLSRDAPSKMTEQMGPDSNGAHPFDPRSTIPFDFTEDLILLVGEGDFSFARSLVVEHVALNLTATVYDTEAEIAEKYPQARENVEAMLSEEPNTRILYGVDATKLKSGKGLKGKRFDRIVFNFPHVGGKSKDVNRQVRYNQEMLVGFLGQAKDMLNDEGSIIVTLFEGEPYTLWNIKDLGRHSGLQVQRSFKFDAEKYPGYEHRRTLGNIEGGGGWKGEDREARTYVFIAKDENGQRGPRDNGAKATGEGGTKRKSDAGGKGGNKRRRKSGDDSDDDD</sequence>
<dbReference type="PANTHER" id="PTHR11538">
    <property type="entry name" value="PHENYLALANYL-TRNA SYNTHETASE"/>
    <property type="match status" value="1"/>
</dbReference>
<dbReference type="GO" id="GO:0005737">
    <property type="term" value="C:cytoplasm"/>
    <property type="evidence" value="ECO:0007669"/>
    <property type="project" value="TreeGrafter"/>
</dbReference>
<name>A0A2P7YGI2_9PEZI</name>
<dbReference type="GO" id="GO:0070042">
    <property type="term" value="F:rRNA (uridine-N3-)-methyltransferase activity"/>
    <property type="evidence" value="ECO:0007669"/>
    <property type="project" value="InterPro"/>
</dbReference>
<evidence type="ECO:0000313" key="4">
    <source>
        <dbReference type="Proteomes" id="UP000243723"/>
    </source>
</evidence>
<evidence type="ECO:0000313" key="3">
    <source>
        <dbReference type="EMBL" id="PSK35070.1"/>
    </source>
</evidence>
<evidence type="ECO:0000256" key="1">
    <source>
        <dbReference type="SAM" id="MobiDB-lite"/>
    </source>
</evidence>
<dbReference type="GO" id="GO:0070475">
    <property type="term" value="P:rRNA base methylation"/>
    <property type="evidence" value="ECO:0007669"/>
    <property type="project" value="InterPro"/>
</dbReference>